<name>A0A1M6NYG7_9BACL</name>
<accession>A0A1M6NYG7</accession>
<organism evidence="6 7">
    <name type="scientific">Alicyclobacillus tolerans</name>
    <dbReference type="NCBI Taxonomy" id="90970"/>
    <lineage>
        <taxon>Bacteria</taxon>
        <taxon>Bacillati</taxon>
        <taxon>Bacillota</taxon>
        <taxon>Bacilli</taxon>
        <taxon>Bacillales</taxon>
        <taxon>Alicyclobacillaceae</taxon>
        <taxon>Alicyclobacillus</taxon>
    </lineage>
</organism>
<dbReference type="Proteomes" id="UP000184016">
    <property type="component" value="Unassembled WGS sequence"/>
</dbReference>
<dbReference type="GO" id="GO:0006310">
    <property type="term" value="P:DNA recombination"/>
    <property type="evidence" value="ECO:0007669"/>
    <property type="project" value="UniProtKB-KW"/>
</dbReference>
<dbReference type="EMBL" id="FRAF01000007">
    <property type="protein sequence ID" value="SHK00691.1"/>
    <property type="molecule type" value="Genomic_DNA"/>
</dbReference>
<protein>
    <submittedName>
        <fullName evidence="6">DNA recombination protein RmuC</fullName>
    </submittedName>
</protein>
<reference evidence="7" key="1">
    <citation type="submission" date="2016-11" db="EMBL/GenBank/DDBJ databases">
        <authorList>
            <person name="Varghese N."/>
            <person name="Submissions S."/>
        </authorList>
    </citation>
    <scope>NUCLEOTIDE SEQUENCE [LARGE SCALE GENOMIC DNA]</scope>
    <source>
        <strain evidence="7">USBA-503</strain>
    </source>
</reference>
<feature type="coiled-coil region" evidence="5">
    <location>
        <begin position="390"/>
        <end position="424"/>
    </location>
</feature>
<dbReference type="STRING" id="1830138.SAMN05443507_10725"/>
<evidence type="ECO:0000256" key="3">
    <source>
        <dbReference type="ARBA" id="ARBA00023054"/>
    </source>
</evidence>
<dbReference type="RefSeq" id="WP_072873499.1">
    <property type="nucleotide sequence ID" value="NZ_FRAF01000007.1"/>
</dbReference>
<feature type="coiled-coil region" evidence="5">
    <location>
        <begin position="61"/>
        <end position="88"/>
    </location>
</feature>
<dbReference type="PANTHER" id="PTHR30563:SF0">
    <property type="entry name" value="DNA RECOMBINATION PROTEIN RMUC"/>
    <property type="match status" value="1"/>
</dbReference>
<dbReference type="InterPro" id="IPR003798">
    <property type="entry name" value="DNA_recombination_RmuC"/>
</dbReference>
<comment type="function">
    <text evidence="1">Involved in DNA recombination.</text>
</comment>
<gene>
    <name evidence="6" type="ORF">SAMN05443507_10725</name>
</gene>
<dbReference type="Pfam" id="PF02646">
    <property type="entry name" value="RmuC"/>
    <property type="match status" value="1"/>
</dbReference>
<keyword evidence="7" id="KW-1185">Reference proteome</keyword>
<keyword evidence="3 5" id="KW-0175">Coiled coil</keyword>
<comment type="similarity">
    <text evidence="2">Belongs to the RmuC family.</text>
</comment>
<dbReference type="SUPFAM" id="SSF58113">
    <property type="entry name" value="Apolipoprotein A-I"/>
    <property type="match status" value="1"/>
</dbReference>
<sequence length="447" mass="51882">MSYLLPIVLILQIILMIWLFRKQNRERNPEWLESLTRLNHDLDAMKESFSVEREKILNGQHQEFREMRAELGQQLERLQRQSGEQLQQQFQTFGQQQKNLFDAFSNQLSQLTTMNEQKLERVRDIVEKQLHKIQEDNALQLEKMRQTVDEKLNATLEQRLTESFKLVSERLEAVHKGLGEMQTLASNVGDLKRVLGNVKTRGTFGEIQLEMLLEQILSPEQYEKNVSVRKGSADRVEFAIKLPGRDRQDEAVWLPIDCKFPLEDYQRMLDAEDRGDLEFMQETAKSLLSRIRQEAKSISDKYLDPPHTTDFAILYLPIEGLFAEVLRQPGMLEKLQQEFRVIVSGPTTITALLNSLQMGFRTLAIQKRSSEVWELLGAIKTQFGTFGDLLQKTQKKLQEASNVIERASRSSRGIERKLRQVEALPNSQASLLLPELGTEEEWEELDQ</sequence>
<dbReference type="AlphaFoldDB" id="A0A1M6NYG7"/>
<evidence type="ECO:0000313" key="7">
    <source>
        <dbReference type="Proteomes" id="UP000184016"/>
    </source>
</evidence>
<evidence type="ECO:0000256" key="1">
    <source>
        <dbReference type="ARBA" id="ARBA00003416"/>
    </source>
</evidence>
<dbReference type="OrthoDB" id="370725at2"/>
<evidence type="ECO:0000313" key="6">
    <source>
        <dbReference type="EMBL" id="SHK00691.1"/>
    </source>
</evidence>
<evidence type="ECO:0000256" key="4">
    <source>
        <dbReference type="ARBA" id="ARBA00023172"/>
    </source>
</evidence>
<evidence type="ECO:0000256" key="2">
    <source>
        <dbReference type="ARBA" id="ARBA00009840"/>
    </source>
</evidence>
<evidence type="ECO:0000256" key="5">
    <source>
        <dbReference type="SAM" id="Coils"/>
    </source>
</evidence>
<keyword evidence="4" id="KW-0233">DNA recombination</keyword>
<proteinExistence type="inferred from homology"/>
<dbReference type="PANTHER" id="PTHR30563">
    <property type="entry name" value="DNA RECOMBINATION PROTEIN RMUC"/>
    <property type="match status" value="1"/>
</dbReference>